<dbReference type="GO" id="GO:0008237">
    <property type="term" value="F:metallopeptidase activity"/>
    <property type="evidence" value="ECO:0007669"/>
    <property type="project" value="InterPro"/>
</dbReference>
<dbReference type="SUPFAM" id="SSF55486">
    <property type="entry name" value="Metalloproteases ('zincins'), catalytic domain"/>
    <property type="match status" value="1"/>
</dbReference>
<dbReference type="InterPro" id="IPR024079">
    <property type="entry name" value="MetalloPept_cat_dom_sf"/>
</dbReference>
<dbReference type="EMBL" id="CP003012">
    <property type="protein sequence ID" value="AEO68676.1"/>
    <property type="molecule type" value="Genomic_DNA"/>
</dbReference>
<dbReference type="RefSeq" id="XP_003655012.1">
    <property type="nucleotide sequence ID" value="XM_003654964.1"/>
</dbReference>
<reference evidence="2 3" key="1">
    <citation type="journal article" date="2011" name="Nat. Biotechnol.">
        <title>Comparative genomic analysis of the thermophilic biomass-degrading fungi Myceliophthora thermophila and Thielavia terrestris.</title>
        <authorList>
            <person name="Berka R.M."/>
            <person name="Grigoriev I.V."/>
            <person name="Otillar R."/>
            <person name="Salamov A."/>
            <person name="Grimwood J."/>
            <person name="Reid I."/>
            <person name="Ishmael N."/>
            <person name="John T."/>
            <person name="Darmond C."/>
            <person name="Moisan M.-C."/>
            <person name="Henrissat B."/>
            <person name="Coutinho P.M."/>
            <person name="Lombard V."/>
            <person name="Natvig D.O."/>
            <person name="Lindquist E."/>
            <person name="Schmutz J."/>
            <person name="Lucas S."/>
            <person name="Harris P."/>
            <person name="Powlowski J."/>
            <person name="Bellemare A."/>
            <person name="Taylor D."/>
            <person name="Butler G."/>
            <person name="de Vries R.P."/>
            <person name="Allijn I.E."/>
            <person name="van den Brink J."/>
            <person name="Ushinsky S."/>
            <person name="Storms R."/>
            <person name="Powell A.J."/>
            <person name="Paulsen I.T."/>
            <person name="Elbourne L.D.H."/>
            <person name="Baker S.E."/>
            <person name="Magnuson J."/>
            <person name="LaBoissiere S."/>
            <person name="Clutterbuck A.J."/>
            <person name="Martinez D."/>
            <person name="Wogulis M."/>
            <person name="de Leon A.L."/>
            <person name="Rey M.W."/>
            <person name="Tsang A."/>
        </authorList>
    </citation>
    <scope>NUCLEOTIDE SEQUENCE [LARGE SCALE GENOMIC DNA]</scope>
    <source>
        <strain evidence="3">ATCC 38088 / NRRL 8126</strain>
    </source>
</reference>
<evidence type="ECO:0000313" key="2">
    <source>
        <dbReference type="EMBL" id="AEO68676.1"/>
    </source>
</evidence>
<evidence type="ECO:0000256" key="1">
    <source>
        <dbReference type="SAM" id="SignalP"/>
    </source>
</evidence>
<dbReference type="GeneID" id="11524165"/>
<gene>
    <name evidence="2" type="ORF">THITE_2053998</name>
</gene>
<sequence>MKLLLVSLVALVVGTRRVLAGSHVWQPPVSNERSNALARRYFVINDDPSEGDRMPWRNRQIRYCFDKPDDKKALEGLLLAAHDLWLSQGLGSEFTLAEVGDDECKGEKRFDTLLVQSTGDSGRMATFEALPQVDSVIRQSKNPDVRPKMLLTTSTSMGMLDQVKNVAHELGHAWGLYHEHQNPAFWSRGTIHNALGGSVFGPENGGNWRCENLKDYARRMAGGGLIVQNPGSRGYGDRIGMDMLCKDYEFASKAQFSARDYLPMPRVMGVATSAGTSAKDVDWDSIMIYPSGAGAIGDASPGNDQRQPILLKPDGSRIPINGAPSQRDIAAMHKLYGRSKSARGKELLQKAGGTVTSNFKKLYSKSSGHGDDGSSCL</sequence>
<dbReference type="KEGG" id="ttt:THITE_2053998"/>
<proteinExistence type="predicted"/>
<dbReference type="Gene3D" id="3.40.390.10">
    <property type="entry name" value="Collagenase (Catalytic Domain)"/>
    <property type="match status" value="1"/>
</dbReference>
<accession>G2R9D5</accession>
<feature type="chain" id="PRO_5003437038" description="Peptidase M12A domain-containing protein" evidence="1">
    <location>
        <begin position="21"/>
        <end position="377"/>
    </location>
</feature>
<keyword evidence="1" id="KW-0732">Signal</keyword>
<protein>
    <recommendedName>
        <fullName evidence="4">Peptidase M12A domain-containing protein</fullName>
    </recommendedName>
</protein>
<dbReference type="eggNOG" id="ENOG502S2ST">
    <property type="taxonomic scope" value="Eukaryota"/>
</dbReference>
<evidence type="ECO:0008006" key="4">
    <source>
        <dbReference type="Google" id="ProtNLM"/>
    </source>
</evidence>
<name>G2R9D5_THETT</name>
<keyword evidence="3" id="KW-1185">Reference proteome</keyword>
<evidence type="ECO:0000313" key="3">
    <source>
        <dbReference type="Proteomes" id="UP000008181"/>
    </source>
</evidence>
<feature type="signal peptide" evidence="1">
    <location>
        <begin position="1"/>
        <end position="20"/>
    </location>
</feature>
<dbReference type="HOGENOM" id="CLU_043165_0_0_1"/>
<dbReference type="OrthoDB" id="291007at2759"/>
<dbReference type="AlphaFoldDB" id="G2R9D5"/>
<dbReference type="Proteomes" id="UP000008181">
    <property type="component" value="Chromosome 4"/>
</dbReference>
<organism evidence="2 3">
    <name type="scientific">Thermothielavioides terrestris (strain ATCC 38088 / NRRL 8126)</name>
    <name type="common">Thielavia terrestris</name>
    <dbReference type="NCBI Taxonomy" id="578455"/>
    <lineage>
        <taxon>Eukaryota</taxon>
        <taxon>Fungi</taxon>
        <taxon>Dikarya</taxon>
        <taxon>Ascomycota</taxon>
        <taxon>Pezizomycotina</taxon>
        <taxon>Sordariomycetes</taxon>
        <taxon>Sordariomycetidae</taxon>
        <taxon>Sordariales</taxon>
        <taxon>Chaetomiaceae</taxon>
        <taxon>Thermothielavioides</taxon>
        <taxon>Thermothielavioides terrestris</taxon>
    </lineage>
</organism>